<dbReference type="EMBL" id="JBHLVX010000005">
    <property type="protein sequence ID" value="MFC0266683.1"/>
    <property type="molecule type" value="Genomic_DNA"/>
</dbReference>
<evidence type="ECO:0008006" key="4">
    <source>
        <dbReference type="Google" id="ProtNLM"/>
    </source>
</evidence>
<feature type="transmembrane region" description="Helical" evidence="1">
    <location>
        <begin position="151"/>
        <end position="170"/>
    </location>
</feature>
<gene>
    <name evidence="2" type="ORF">ACFFHW_01510</name>
</gene>
<evidence type="ECO:0000313" key="3">
    <source>
        <dbReference type="Proteomes" id="UP001589814"/>
    </source>
</evidence>
<proteinExistence type="predicted"/>
<feature type="transmembrane region" description="Helical" evidence="1">
    <location>
        <begin position="78"/>
        <end position="96"/>
    </location>
</feature>
<evidence type="ECO:0000256" key="1">
    <source>
        <dbReference type="SAM" id="Phobius"/>
    </source>
</evidence>
<keyword evidence="1" id="KW-0812">Transmembrane</keyword>
<evidence type="ECO:0000313" key="2">
    <source>
        <dbReference type="EMBL" id="MFC0266683.1"/>
    </source>
</evidence>
<comment type="caution">
    <text evidence="2">The sequence shown here is derived from an EMBL/GenBank/DDBJ whole genome shotgun (WGS) entry which is preliminary data.</text>
</comment>
<dbReference type="RefSeq" id="WP_019951257.1">
    <property type="nucleotide sequence ID" value="NZ_JBHLVX010000005.1"/>
</dbReference>
<name>A0ABV6FZK8_9GAMM</name>
<reference evidence="2 3" key="1">
    <citation type="submission" date="2024-09" db="EMBL/GenBank/DDBJ databases">
        <authorList>
            <person name="Sun Q."/>
            <person name="Mori K."/>
        </authorList>
    </citation>
    <scope>NUCLEOTIDE SEQUENCE [LARGE SCALE GENOMIC DNA]</scope>
    <source>
        <strain evidence="2 3">CCM 7415</strain>
    </source>
</reference>
<dbReference type="Proteomes" id="UP001589814">
    <property type="component" value="Unassembled WGS sequence"/>
</dbReference>
<keyword evidence="1" id="KW-0472">Membrane</keyword>
<organism evidence="2 3">
    <name type="scientific">Kushneria aurantia</name>
    <dbReference type="NCBI Taxonomy" id="504092"/>
    <lineage>
        <taxon>Bacteria</taxon>
        <taxon>Pseudomonadati</taxon>
        <taxon>Pseudomonadota</taxon>
        <taxon>Gammaproteobacteria</taxon>
        <taxon>Oceanospirillales</taxon>
        <taxon>Halomonadaceae</taxon>
        <taxon>Kushneria</taxon>
    </lineage>
</organism>
<feature type="transmembrane region" description="Helical" evidence="1">
    <location>
        <begin position="125"/>
        <end position="145"/>
    </location>
</feature>
<keyword evidence="3" id="KW-1185">Reference proteome</keyword>
<accession>A0ABV6FZK8</accession>
<sequence>MPPRPPSSLLALLPLAALPLALWVVLPLLGVQALLIVLIALCLIAALRRSERRWLTLTLAALLSATLIGGRAEVGVRCYPVALNLALAAAFLASLARTPLIERLARLSEPGLPASGVRYTRRLTLVWGLLLSANTLAALATALWAPLWLWQLWNGALAYLPPALLMALEYPVRRRARRRAAA</sequence>
<keyword evidence="1" id="KW-1133">Transmembrane helix</keyword>
<feature type="transmembrane region" description="Helical" evidence="1">
    <location>
        <begin position="54"/>
        <end position="72"/>
    </location>
</feature>
<feature type="transmembrane region" description="Helical" evidence="1">
    <location>
        <begin position="20"/>
        <end position="47"/>
    </location>
</feature>
<protein>
    <recommendedName>
        <fullName evidence="4">Ketosynthase</fullName>
    </recommendedName>
</protein>